<reference evidence="2" key="2">
    <citation type="submission" date="2020-11" db="EMBL/GenBank/DDBJ databases">
        <authorList>
            <person name="McCartney M.A."/>
            <person name="Auch B."/>
            <person name="Kono T."/>
            <person name="Mallez S."/>
            <person name="Becker A."/>
            <person name="Gohl D.M."/>
            <person name="Silverstein K.A.T."/>
            <person name="Koren S."/>
            <person name="Bechman K.B."/>
            <person name="Herman A."/>
            <person name="Abrahante J.E."/>
            <person name="Garbe J."/>
        </authorList>
    </citation>
    <scope>NUCLEOTIDE SEQUENCE</scope>
    <source>
        <strain evidence="2">Duluth1</strain>
        <tissue evidence="2">Whole animal</tissue>
    </source>
</reference>
<name>A0A9D4BV69_DREPO</name>
<protein>
    <submittedName>
        <fullName evidence="2">Uncharacterized protein</fullName>
    </submittedName>
</protein>
<sequence>MLLNSADVDAPDEPCPSTKEPAITGNTPVKTSLVLPCKSPPDTRPVSTSAKDILKELSAIKLYTCGNCRKDLPEDAILQDNSNASVGCDCENCGRCDTWFCWPCAMYSQEWADEGINWYCPHCVRECDIVY</sequence>
<dbReference type="AlphaFoldDB" id="A0A9D4BV69"/>
<reference evidence="2" key="1">
    <citation type="journal article" date="2019" name="bioRxiv">
        <title>The Genome of the Zebra Mussel, Dreissena polymorpha: A Resource for Invasive Species Research.</title>
        <authorList>
            <person name="McCartney M.A."/>
            <person name="Auch B."/>
            <person name="Kono T."/>
            <person name="Mallez S."/>
            <person name="Zhang Y."/>
            <person name="Obille A."/>
            <person name="Becker A."/>
            <person name="Abrahante J.E."/>
            <person name="Garbe J."/>
            <person name="Badalamenti J.P."/>
            <person name="Herman A."/>
            <person name="Mangelson H."/>
            <person name="Liachko I."/>
            <person name="Sullivan S."/>
            <person name="Sone E.D."/>
            <person name="Koren S."/>
            <person name="Silverstein K.A.T."/>
            <person name="Beckman K.B."/>
            <person name="Gohl D.M."/>
        </authorList>
    </citation>
    <scope>NUCLEOTIDE SEQUENCE</scope>
    <source>
        <strain evidence="2">Duluth1</strain>
        <tissue evidence="2">Whole animal</tissue>
    </source>
</reference>
<dbReference type="Proteomes" id="UP000828390">
    <property type="component" value="Unassembled WGS sequence"/>
</dbReference>
<feature type="region of interest" description="Disordered" evidence="1">
    <location>
        <begin position="1"/>
        <end position="27"/>
    </location>
</feature>
<accession>A0A9D4BV69</accession>
<organism evidence="2 3">
    <name type="scientific">Dreissena polymorpha</name>
    <name type="common">Zebra mussel</name>
    <name type="synonym">Mytilus polymorpha</name>
    <dbReference type="NCBI Taxonomy" id="45954"/>
    <lineage>
        <taxon>Eukaryota</taxon>
        <taxon>Metazoa</taxon>
        <taxon>Spiralia</taxon>
        <taxon>Lophotrochozoa</taxon>
        <taxon>Mollusca</taxon>
        <taxon>Bivalvia</taxon>
        <taxon>Autobranchia</taxon>
        <taxon>Heteroconchia</taxon>
        <taxon>Euheterodonta</taxon>
        <taxon>Imparidentia</taxon>
        <taxon>Neoheterodontei</taxon>
        <taxon>Myida</taxon>
        <taxon>Dreissenoidea</taxon>
        <taxon>Dreissenidae</taxon>
        <taxon>Dreissena</taxon>
    </lineage>
</organism>
<evidence type="ECO:0000313" key="2">
    <source>
        <dbReference type="EMBL" id="KAH3710282.1"/>
    </source>
</evidence>
<dbReference type="EMBL" id="JAIWYP010000014">
    <property type="protein sequence ID" value="KAH3710282.1"/>
    <property type="molecule type" value="Genomic_DNA"/>
</dbReference>
<evidence type="ECO:0000313" key="3">
    <source>
        <dbReference type="Proteomes" id="UP000828390"/>
    </source>
</evidence>
<proteinExistence type="predicted"/>
<comment type="caution">
    <text evidence="2">The sequence shown here is derived from an EMBL/GenBank/DDBJ whole genome shotgun (WGS) entry which is preliminary data.</text>
</comment>
<gene>
    <name evidence="2" type="ORF">DPMN_069757</name>
</gene>
<keyword evidence="3" id="KW-1185">Reference proteome</keyword>
<evidence type="ECO:0000256" key="1">
    <source>
        <dbReference type="SAM" id="MobiDB-lite"/>
    </source>
</evidence>